<protein>
    <submittedName>
        <fullName evidence="3">Uncharacterized protein</fullName>
    </submittedName>
</protein>
<evidence type="ECO:0000256" key="2">
    <source>
        <dbReference type="SAM" id="Phobius"/>
    </source>
</evidence>
<feature type="transmembrane region" description="Helical" evidence="2">
    <location>
        <begin position="159"/>
        <end position="182"/>
    </location>
</feature>
<comment type="caution">
    <text evidence="3">The sequence shown here is derived from an EMBL/GenBank/DDBJ whole genome shotgun (WGS) entry which is preliminary data.</text>
</comment>
<keyword evidence="4" id="KW-1185">Reference proteome</keyword>
<evidence type="ECO:0000256" key="1">
    <source>
        <dbReference type="SAM" id="MobiDB-lite"/>
    </source>
</evidence>
<keyword evidence="2" id="KW-0472">Membrane</keyword>
<feature type="transmembrane region" description="Helical" evidence="2">
    <location>
        <begin position="59"/>
        <end position="79"/>
    </location>
</feature>
<proteinExistence type="predicted"/>
<keyword evidence="2" id="KW-1133">Transmembrane helix</keyword>
<gene>
    <name evidence="3" type="ORF">CKAH01_07020</name>
</gene>
<feature type="region of interest" description="Disordered" evidence="1">
    <location>
        <begin position="191"/>
        <end position="211"/>
    </location>
</feature>
<evidence type="ECO:0000313" key="4">
    <source>
        <dbReference type="Proteomes" id="UP001281614"/>
    </source>
</evidence>
<feature type="transmembrane region" description="Helical" evidence="2">
    <location>
        <begin position="91"/>
        <end position="114"/>
    </location>
</feature>
<reference evidence="3" key="1">
    <citation type="submission" date="2023-02" db="EMBL/GenBank/DDBJ databases">
        <title>Colletotrichum kahawae CIFC_Que2 genome sequencing and assembly.</title>
        <authorList>
            <person name="Baroncelli R."/>
        </authorList>
    </citation>
    <scope>NUCLEOTIDE SEQUENCE</scope>
    <source>
        <strain evidence="3">CIFC_Que2</strain>
    </source>
</reference>
<name>A0AAD9Y5Y3_COLKA</name>
<accession>A0AAD9Y5Y3</accession>
<feature type="transmembrane region" description="Helical" evidence="2">
    <location>
        <begin position="126"/>
        <end position="147"/>
    </location>
</feature>
<dbReference type="AlphaFoldDB" id="A0AAD9Y5Y3"/>
<dbReference type="Proteomes" id="UP001281614">
    <property type="component" value="Unassembled WGS sequence"/>
</dbReference>
<organism evidence="3 4">
    <name type="scientific">Colletotrichum kahawae</name>
    <name type="common">Coffee berry disease fungus</name>
    <dbReference type="NCBI Taxonomy" id="34407"/>
    <lineage>
        <taxon>Eukaryota</taxon>
        <taxon>Fungi</taxon>
        <taxon>Dikarya</taxon>
        <taxon>Ascomycota</taxon>
        <taxon>Pezizomycotina</taxon>
        <taxon>Sordariomycetes</taxon>
        <taxon>Hypocreomycetidae</taxon>
        <taxon>Glomerellales</taxon>
        <taxon>Glomerellaceae</taxon>
        <taxon>Colletotrichum</taxon>
        <taxon>Colletotrichum gloeosporioides species complex</taxon>
    </lineage>
</organism>
<sequence>MSQIPGLGFRQYHTCWMPKIESRSSRITRSLRTHKPSPKPASKCDEIPKKSLIALLPKTGYLLVAVSIAAAAVSSLIMSRILDLSHSELTIVLFIVYYLGSSVFIISVAFNPAIRQAPQSPGPMTFVFFFAWVVSQVLCFFNMNILWSHDWPTDTKNLAVSWMLLSLVSIAIYIFALIRIMAASRKERHSKKPDLEAAEPASPFEKSPPKAVEPIVQDDEKVHWEHVEYRSPQPVYVHVPPQKNTIRYYPNRV</sequence>
<dbReference type="EMBL" id="VYYT01000334">
    <property type="protein sequence ID" value="KAK2741679.1"/>
    <property type="molecule type" value="Genomic_DNA"/>
</dbReference>
<evidence type="ECO:0000313" key="3">
    <source>
        <dbReference type="EMBL" id="KAK2741679.1"/>
    </source>
</evidence>
<keyword evidence="2" id="KW-0812">Transmembrane</keyword>